<geneLocation type="plasmid" evidence="9">
    <name>pH226B</name>
</geneLocation>
<evidence type="ECO:0000256" key="5">
    <source>
        <dbReference type="ARBA" id="ARBA00022692"/>
    </source>
</evidence>
<evidence type="ECO:0000256" key="7">
    <source>
        <dbReference type="ARBA" id="ARBA00023136"/>
    </source>
</evidence>
<proteinExistence type="inferred from homology"/>
<keyword evidence="7 8" id="KW-0472">Membrane</keyword>
<reference evidence="9" key="1">
    <citation type="journal article" date="2016" name="Antimicrob. Agents Chemother.">
        <title>Full-length nucleotide sequences of mcr-1 harboring plasmids isolated from extended-spectrum beta-lactamase (ESBL)- producing Escherichia coli of different origins.</title>
        <authorList>
            <person name="Zurfluh K."/>
            <person name="Klumpp J."/>
            <person name="Nuesch-Inderbinen M."/>
            <person name="Stephan R."/>
        </authorList>
    </citation>
    <scope>NUCLEOTIDE SEQUENCE</scope>
    <source>
        <strain evidence="9">H226B</strain>
        <plasmid evidence="9">pH226B</plasmid>
    </source>
</reference>
<name>A0A1B1IL30_ECOLX</name>
<keyword evidence="9" id="KW-0614">Plasmid</keyword>
<dbReference type="InterPro" id="IPR018084">
    <property type="entry name" value="Hok/gef_toxin_CS"/>
</dbReference>
<dbReference type="InterPro" id="IPR000021">
    <property type="entry name" value="Hok/gef_toxin"/>
</dbReference>
<evidence type="ECO:0000256" key="4">
    <source>
        <dbReference type="ARBA" id="ARBA00022649"/>
    </source>
</evidence>
<evidence type="ECO:0000313" key="9">
    <source>
        <dbReference type="EMBL" id="ANR95743.1"/>
    </source>
</evidence>
<keyword evidence="5 8" id="KW-0812">Transmembrane</keyword>
<organism evidence="9">
    <name type="scientific">Escherichia coli</name>
    <dbReference type="NCBI Taxonomy" id="562"/>
    <lineage>
        <taxon>Bacteria</taxon>
        <taxon>Pseudomonadati</taxon>
        <taxon>Pseudomonadota</taxon>
        <taxon>Gammaproteobacteria</taxon>
        <taxon>Enterobacterales</taxon>
        <taxon>Enterobacteriaceae</taxon>
        <taxon>Escherichia</taxon>
    </lineage>
</organism>
<evidence type="ECO:0000256" key="6">
    <source>
        <dbReference type="ARBA" id="ARBA00022989"/>
    </source>
</evidence>
<protein>
    <submittedName>
        <fullName evidence="9">Stm</fullName>
    </submittedName>
</protein>
<evidence type="ECO:0000256" key="3">
    <source>
        <dbReference type="ARBA" id="ARBA00022519"/>
    </source>
</evidence>
<dbReference type="Pfam" id="PF01848">
    <property type="entry name" value="HOK_GEF"/>
    <property type="match status" value="1"/>
</dbReference>
<dbReference type="EMBL" id="KX129784">
    <property type="protein sequence ID" value="ANR95743.1"/>
    <property type="molecule type" value="Genomic_DNA"/>
</dbReference>
<feature type="transmembrane region" description="Helical" evidence="8">
    <location>
        <begin position="26"/>
        <end position="45"/>
    </location>
</feature>
<comment type="similarity">
    <text evidence="8">Belongs to the hok/gef family.</text>
</comment>
<evidence type="ECO:0000256" key="1">
    <source>
        <dbReference type="ARBA" id="ARBA00004377"/>
    </source>
</evidence>
<dbReference type="GO" id="GO:0005886">
    <property type="term" value="C:plasma membrane"/>
    <property type="evidence" value="ECO:0007669"/>
    <property type="project" value="UniProtKB-SubCell"/>
</dbReference>
<dbReference type="NCBIfam" id="NF007279">
    <property type="entry name" value="PRK09738.1"/>
    <property type="match status" value="1"/>
</dbReference>
<evidence type="ECO:0000256" key="8">
    <source>
        <dbReference type="RuleBase" id="RU221113"/>
    </source>
</evidence>
<sequence>MLVTFRVASYPLKCKEKKAMKLPNQPVVLCVLIVCLTLLIFTWLTRNSLCELRLKDGTREVSAVMDYESGK</sequence>
<comment type="subcellular location">
    <subcellularLocation>
        <location evidence="1 8">Cell inner membrane</location>
        <topology evidence="1 8">Single-pass membrane protein</topology>
    </subcellularLocation>
</comment>
<dbReference type="PRINTS" id="PR00281">
    <property type="entry name" value="HOKGEFTOXIC"/>
</dbReference>
<dbReference type="PROSITE" id="PS00556">
    <property type="entry name" value="HOK_GEF"/>
    <property type="match status" value="1"/>
</dbReference>
<evidence type="ECO:0000256" key="2">
    <source>
        <dbReference type="ARBA" id="ARBA00022475"/>
    </source>
</evidence>
<keyword evidence="6 8" id="KW-1133">Transmembrane helix</keyword>
<keyword evidence="2" id="KW-1003">Cell membrane</keyword>
<keyword evidence="4" id="KW-1277">Toxin-antitoxin system</keyword>
<dbReference type="AlphaFoldDB" id="A0A1B1IL30"/>
<keyword evidence="3" id="KW-0997">Cell inner membrane</keyword>
<accession>A0A1B1IL30</accession>